<proteinExistence type="predicted"/>
<dbReference type="EMBL" id="WVQY01000002">
    <property type="protein sequence ID" value="NOD29970.1"/>
    <property type="molecule type" value="Genomic_DNA"/>
</dbReference>
<comment type="caution">
    <text evidence="1">The sequence shown here is derived from an EMBL/GenBank/DDBJ whole genome shotgun (WGS) entry which is preliminary data.</text>
</comment>
<gene>
    <name evidence="1" type="ORF">GS617_06790</name>
</gene>
<sequence length="150" mass="16416">MSHLQDIGAPCDIRNALIIGKDNQTVSQPKRPLDFNPPLFKAFGDFAHHVFTMASVLHDRTAALAPVERTGRAIRRCPAAAQRDQHAMPGKLGGFRLAKQGVQARLFSVSQEVAQDNAVHLRDGLAAKLGTKLLDFTTFRSFEAINVFPA</sequence>
<keyword evidence="2" id="KW-1185">Reference proteome</keyword>
<reference evidence="1 2" key="1">
    <citation type="submission" date="2019-12" db="EMBL/GenBank/DDBJ databases">
        <title>Ruegeria JWLKs population differentiation of coral mucus and skeleton niches.</title>
        <authorList>
            <person name="Luo D."/>
        </authorList>
    </citation>
    <scope>NUCLEOTIDE SEQUENCE [LARGE SCALE GENOMIC DNA]</scope>
    <source>
        <strain evidence="1 2">HKCCD6238</strain>
    </source>
</reference>
<dbReference type="RefSeq" id="WP_171363119.1">
    <property type="nucleotide sequence ID" value="NZ_WVQY01000002.1"/>
</dbReference>
<name>A0ABX1W9N6_9RHOB</name>
<organism evidence="1 2">
    <name type="scientific">Ruegeria atlantica</name>
    <dbReference type="NCBI Taxonomy" id="81569"/>
    <lineage>
        <taxon>Bacteria</taxon>
        <taxon>Pseudomonadati</taxon>
        <taxon>Pseudomonadota</taxon>
        <taxon>Alphaproteobacteria</taxon>
        <taxon>Rhodobacterales</taxon>
        <taxon>Roseobacteraceae</taxon>
        <taxon>Ruegeria</taxon>
    </lineage>
</organism>
<evidence type="ECO:0000313" key="2">
    <source>
        <dbReference type="Proteomes" id="UP000599383"/>
    </source>
</evidence>
<protein>
    <submittedName>
        <fullName evidence="1">Uncharacterized protein</fullName>
    </submittedName>
</protein>
<dbReference type="Proteomes" id="UP000599383">
    <property type="component" value="Unassembled WGS sequence"/>
</dbReference>
<accession>A0ABX1W9N6</accession>
<evidence type="ECO:0000313" key="1">
    <source>
        <dbReference type="EMBL" id="NOD29970.1"/>
    </source>
</evidence>